<feature type="transmembrane region" description="Helical" evidence="1">
    <location>
        <begin position="47"/>
        <end position="71"/>
    </location>
</feature>
<feature type="transmembrane region" description="Helical" evidence="1">
    <location>
        <begin position="206"/>
        <end position="225"/>
    </location>
</feature>
<dbReference type="PANTHER" id="PTHR36840:SF1">
    <property type="entry name" value="BLL5714 PROTEIN"/>
    <property type="match status" value="1"/>
</dbReference>
<keyword evidence="1" id="KW-1133">Transmembrane helix</keyword>
<feature type="transmembrane region" description="Helical" evidence="1">
    <location>
        <begin position="311"/>
        <end position="328"/>
    </location>
</feature>
<feature type="transmembrane region" description="Helical" evidence="1">
    <location>
        <begin position="141"/>
        <end position="158"/>
    </location>
</feature>
<protein>
    <submittedName>
        <fullName evidence="2">Membrane protein</fullName>
    </submittedName>
</protein>
<feature type="transmembrane region" description="Helical" evidence="1">
    <location>
        <begin position="362"/>
        <end position="381"/>
    </location>
</feature>
<dbReference type="RefSeq" id="WP_203861236.1">
    <property type="nucleotide sequence ID" value="NZ_BAAAZQ010000015.1"/>
</dbReference>
<comment type="caution">
    <text evidence="2">The sequence shown here is derived from an EMBL/GenBank/DDBJ whole genome shotgun (WGS) entry which is preliminary data.</text>
</comment>
<proteinExistence type="predicted"/>
<dbReference type="EMBL" id="BONX01000048">
    <property type="protein sequence ID" value="GIG99912.1"/>
    <property type="molecule type" value="Genomic_DNA"/>
</dbReference>
<feature type="transmembrane region" description="Helical" evidence="1">
    <location>
        <begin position="279"/>
        <end position="299"/>
    </location>
</feature>
<name>A0ABQ4EZ56_9ACTN</name>
<gene>
    <name evidence="2" type="ORF">Pma05_64850</name>
</gene>
<keyword evidence="1" id="KW-0812">Transmembrane</keyword>
<dbReference type="Pfam" id="PF06772">
    <property type="entry name" value="LtrA"/>
    <property type="match status" value="1"/>
</dbReference>
<feature type="transmembrane region" description="Helical" evidence="1">
    <location>
        <begin position="83"/>
        <end position="103"/>
    </location>
</feature>
<evidence type="ECO:0000313" key="3">
    <source>
        <dbReference type="Proteomes" id="UP000621500"/>
    </source>
</evidence>
<feature type="transmembrane region" description="Helical" evidence="1">
    <location>
        <begin position="231"/>
        <end position="252"/>
    </location>
</feature>
<feature type="transmembrane region" description="Helical" evidence="1">
    <location>
        <begin position="16"/>
        <end position="35"/>
    </location>
</feature>
<accession>A0ABQ4EZ56</accession>
<dbReference type="PANTHER" id="PTHR36840">
    <property type="entry name" value="BLL5714 PROTEIN"/>
    <property type="match status" value="1"/>
</dbReference>
<keyword evidence="3" id="KW-1185">Reference proteome</keyword>
<evidence type="ECO:0000256" key="1">
    <source>
        <dbReference type="SAM" id="Phobius"/>
    </source>
</evidence>
<reference evidence="2 3" key="1">
    <citation type="submission" date="2021-01" db="EMBL/GenBank/DDBJ databases">
        <title>Whole genome shotgun sequence of Plantactinospora mayteni NBRC 109088.</title>
        <authorList>
            <person name="Komaki H."/>
            <person name="Tamura T."/>
        </authorList>
    </citation>
    <scope>NUCLEOTIDE SEQUENCE [LARGE SCALE GENOMIC DNA]</scope>
    <source>
        <strain evidence="2 3">NBRC 109088</strain>
    </source>
</reference>
<sequence>MATDGDRRSTREGGGLYGPAFVELFFDLVYVFALTKLTQELVGDLTWAGAFRMTVLLLAVWWAWSATAWVVARFDPSRPSIQILIVGTMLGSLLLAAALPEAYGDRDLVFASAYVGVHIVRGIYLLLIVRGREARHRILRILFWYLVSAIPWIAGAFTEDPLRGALWIVAVAIDYSADMLQYPAPGLGRQRVSEWTVAGEHLSTRYFQFLTIAFGELILVAGAALESGDFTINRTIAFVSAFVGAVLLWLIYFHRGGALMGEAIRSAADPVRIGRSASYAHLLMLAGVVVSAVGDHIVIDHPFGRTTSPKVAAIMVGPALFLLARAVFEYRVLGSVARSRLIGFGVLVLLGPPMMFLAPLLILSIVNAVLLGVVISDWRALALHPRNRRHHHSPPK</sequence>
<dbReference type="InterPro" id="IPR010640">
    <property type="entry name" value="Low_temperature_requirement_A"/>
</dbReference>
<organism evidence="2 3">
    <name type="scientific">Plantactinospora mayteni</name>
    <dbReference type="NCBI Taxonomy" id="566021"/>
    <lineage>
        <taxon>Bacteria</taxon>
        <taxon>Bacillati</taxon>
        <taxon>Actinomycetota</taxon>
        <taxon>Actinomycetes</taxon>
        <taxon>Micromonosporales</taxon>
        <taxon>Micromonosporaceae</taxon>
        <taxon>Plantactinospora</taxon>
    </lineage>
</organism>
<dbReference type="Proteomes" id="UP000621500">
    <property type="component" value="Unassembled WGS sequence"/>
</dbReference>
<evidence type="ECO:0000313" key="2">
    <source>
        <dbReference type="EMBL" id="GIG99912.1"/>
    </source>
</evidence>
<feature type="transmembrane region" description="Helical" evidence="1">
    <location>
        <begin position="109"/>
        <end position="129"/>
    </location>
</feature>
<keyword evidence="1" id="KW-0472">Membrane</keyword>